<comment type="caution">
    <text evidence="2">The sequence shown here is derived from an EMBL/GenBank/DDBJ whole genome shotgun (WGS) entry which is preliminary data.</text>
</comment>
<name>A0ABN3JVI1_9ACTN</name>
<feature type="region of interest" description="Disordered" evidence="1">
    <location>
        <begin position="1"/>
        <end position="48"/>
    </location>
</feature>
<evidence type="ECO:0000313" key="2">
    <source>
        <dbReference type="EMBL" id="GAA2441426.1"/>
    </source>
</evidence>
<feature type="compositionally biased region" description="Basic and acidic residues" evidence="1">
    <location>
        <begin position="1"/>
        <end position="10"/>
    </location>
</feature>
<protein>
    <submittedName>
        <fullName evidence="2">Uncharacterized protein</fullName>
    </submittedName>
</protein>
<accession>A0ABN3JVI1</accession>
<organism evidence="2 3">
    <name type="scientific">Actinomadura vinacea</name>
    <dbReference type="NCBI Taxonomy" id="115336"/>
    <lineage>
        <taxon>Bacteria</taxon>
        <taxon>Bacillati</taxon>
        <taxon>Actinomycetota</taxon>
        <taxon>Actinomycetes</taxon>
        <taxon>Streptosporangiales</taxon>
        <taxon>Thermomonosporaceae</taxon>
        <taxon>Actinomadura</taxon>
    </lineage>
</organism>
<dbReference type="Proteomes" id="UP001501231">
    <property type="component" value="Unassembled WGS sequence"/>
</dbReference>
<feature type="compositionally biased region" description="Polar residues" evidence="1">
    <location>
        <begin position="11"/>
        <end position="35"/>
    </location>
</feature>
<reference evidence="2 3" key="1">
    <citation type="journal article" date="2019" name="Int. J. Syst. Evol. Microbiol.">
        <title>The Global Catalogue of Microorganisms (GCM) 10K type strain sequencing project: providing services to taxonomists for standard genome sequencing and annotation.</title>
        <authorList>
            <consortium name="The Broad Institute Genomics Platform"/>
            <consortium name="The Broad Institute Genome Sequencing Center for Infectious Disease"/>
            <person name="Wu L."/>
            <person name="Ma J."/>
        </authorList>
    </citation>
    <scope>NUCLEOTIDE SEQUENCE [LARGE SCALE GENOMIC DNA]</scope>
    <source>
        <strain evidence="2 3">JCM 3325</strain>
    </source>
</reference>
<sequence length="75" mass="7903">MPIGRSERVASSDSSAAGTPRRSPSSHIASSTAMISRTRDSAGSGRAFCPRVEVAGQAVVPSERRRRLRPGRAPV</sequence>
<gene>
    <name evidence="2" type="ORF">GCM10010191_67050</name>
</gene>
<keyword evidence="3" id="KW-1185">Reference proteome</keyword>
<dbReference type="EMBL" id="BAAARW010000026">
    <property type="protein sequence ID" value="GAA2441426.1"/>
    <property type="molecule type" value="Genomic_DNA"/>
</dbReference>
<proteinExistence type="predicted"/>
<evidence type="ECO:0000313" key="3">
    <source>
        <dbReference type="Proteomes" id="UP001501231"/>
    </source>
</evidence>
<evidence type="ECO:0000256" key="1">
    <source>
        <dbReference type="SAM" id="MobiDB-lite"/>
    </source>
</evidence>